<reference evidence="1" key="1">
    <citation type="submission" date="2020-05" db="EMBL/GenBank/DDBJ databases">
        <title>Large-scale comparative analyses of tick genomes elucidate their genetic diversity and vector capacities.</title>
        <authorList>
            <person name="Jia N."/>
            <person name="Wang J."/>
            <person name="Shi W."/>
            <person name="Du L."/>
            <person name="Sun Y."/>
            <person name="Zhan W."/>
            <person name="Jiang J."/>
            <person name="Wang Q."/>
            <person name="Zhang B."/>
            <person name="Ji P."/>
            <person name="Sakyi L.B."/>
            <person name="Cui X."/>
            <person name="Yuan T."/>
            <person name="Jiang B."/>
            <person name="Yang W."/>
            <person name="Lam T.T.-Y."/>
            <person name="Chang Q."/>
            <person name="Ding S."/>
            <person name="Wang X."/>
            <person name="Zhu J."/>
            <person name="Ruan X."/>
            <person name="Zhao L."/>
            <person name="Wei J."/>
            <person name="Que T."/>
            <person name="Du C."/>
            <person name="Cheng J."/>
            <person name="Dai P."/>
            <person name="Han X."/>
            <person name="Huang E."/>
            <person name="Gao Y."/>
            <person name="Liu J."/>
            <person name="Shao H."/>
            <person name="Ye R."/>
            <person name="Li L."/>
            <person name="Wei W."/>
            <person name="Wang X."/>
            <person name="Wang C."/>
            <person name="Yang T."/>
            <person name="Huo Q."/>
            <person name="Li W."/>
            <person name="Guo W."/>
            <person name="Chen H."/>
            <person name="Zhou L."/>
            <person name="Ni X."/>
            <person name="Tian J."/>
            <person name="Zhou Y."/>
            <person name="Sheng Y."/>
            <person name="Liu T."/>
            <person name="Pan Y."/>
            <person name="Xia L."/>
            <person name="Li J."/>
            <person name="Zhao F."/>
            <person name="Cao W."/>
        </authorList>
    </citation>
    <scope>NUCLEOTIDE SEQUENCE</scope>
    <source>
        <strain evidence="1">Hyas-2018</strain>
    </source>
</reference>
<evidence type="ECO:0000313" key="1">
    <source>
        <dbReference type="EMBL" id="KAH6923343.1"/>
    </source>
</evidence>
<dbReference type="Proteomes" id="UP000821845">
    <property type="component" value="Chromosome 8"/>
</dbReference>
<keyword evidence="2" id="KW-1185">Reference proteome</keyword>
<gene>
    <name evidence="1" type="ORF">HPB50_000428</name>
</gene>
<dbReference type="EMBL" id="CM023488">
    <property type="protein sequence ID" value="KAH6923343.1"/>
    <property type="molecule type" value="Genomic_DNA"/>
</dbReference>
<proteinExistence type="predicted"/>
<accession>A0ACB7RPP3</accession>
<protein>
    <submittedName>
        <fullName evidence="1">Uncharacterized protein</fullName>
    </submittedName>
</protein>
<name>A0ACB7RPP3_HYAAI</name>
<comment type="caution">
    <text evidence="1">The sequence shown here is derived from an EMBL/GenBank/DDBJ whole genome shotgun (WGS) entry which is preliminary data.</text>
</comment>
<sequence>MATTPSSSLLYNSQLYANNDELQREVNLKAVDLLNLAFAPADNTDDQQFLDIGCGTGDFTRDFLLPRCPPCRRLIAVDASEQMLAYARANSTHPKIQYDYLNIGDDITDFIRKYGRFDRVYSFFCLSWPSDQTEALKNVSRLLAPSGECLLVFSAWAAVYAIWRKLAALDRWKKFAHRFPLCSKVFDEFTPKSYDLEDDEARLSYLREILDSAGLTPTTCELLHLNVNVRKDPQAHADCVLSITPVLESLSPEEKELLRKDIANEVLKWSTGESVFSSKPSVYLVHARKRKE</sequence>
<evidence type="ECO:0000313" key="2">
    <source>
        <dbReference type="Proteomes" id="UP000821845"/>
    </source>
</evidence>
<organism evidence="1 2">
    <name type="scientific">Hyalomma asiaticum</name>
    <name type="common">Tick</name>
    <dbReference type="NCBI Taxonomy" id="266040"/>
    <lineage>
        <taxon>Eukaryota</taxon>
        <taxon>Metazoa</taxon>
        <taxon>Ecdysozoa</taxon>
        <taxon>Arthropoda</taxon>
        <taxon>Chelicerata</taxon>
        <taxon>Arachnida</taxon>
        <taxon>Acari</taxon>
        <taxon>Parasitiformes</taxon>
        <taxon>Ixodida</taxon>
        <taxon>Ixodoidea</taxon>
        <taxon>Ixodidae</taxon>
        <taxon>Hyalomminae</taxon>
        <taxon>Hyalomma</taxon>
    </lineage>
</organism>